<feature type="transmembrane region" description="Helical" evidence="5">
    <location>
        <begin position="48"/>
        <end position="68"/>
    </location>
</feature>
<evidence type="ECO:0000313" key="7">
    <source>
        <dbReference type="EMBL" id="WSE30658.1"/>
    </source>
</evidence>
<evidence type="ECO:0000256" key="5">
    <source>
        <dbReference type="SAM" id="Phobius"/>
    </source>
</evidence>
<feature type="transmembrane region" description="Helical" evidence="5">
    <location>
        <begin position="17"/>
        <end position="36"/>
    </location>
</feature>
<feature type="transmembrane region" description="Helical" evidence="5">
    <location>
        <begin position="164"/>
        <end position="187"/>
    </location>
</feature>
<dbReference type="EMBL" id="CP142149">
    <property type="protein sequence ID" value="WSE30658.1"/>
    <property type="molecule type" value="Genomic_DNA"/>
</dbReference>
<keyword evidence="8" id="KW-1185">Reference proteome</keyword>
<dbReference type="InterPro" id="IPR050367">
    <property type="entry name" value="APC_superfamily"/>
</dbReference>
<keyword evidence="3 5" id="KW-1133">Transmembrane helix</keyword>
<accession>A0ABZ1I8A7</accession>
<feature type="domain" description="Amino acid permease/ SLC12A" evidence="6">
    <location>
        <begin position="43"/>
        <end position="457"/>
    </location>
</feature>
<dbReference type="PANTHER" id="PTHR42770:SF7">
    <property type="entry name" value="MEMBRANE PROTEIN"/>
    <property type="match status" value="1"/>
</dbReference>
<keyword evidence="4 5" id="KW-0472">Membrane</keyword>
<evidence type="ECO:0000259" key="6">
    <source>
        <dbReference type="Pfam" id="PF00324"/>
    </source>
</evidence>
<evidence type="ECO:0000313" key="8">
    <source>
        <dbReference type="Proteomes" id="UP001330812"/>
    </source>
</evidence>
<feature type="transmembrane region" description="Helical" evidence="5">
    <location>
        <begin position="246"/>
        <end position="269"/>
    </location>
</feature>
<comment type="subcellular location">
    <subcellularLocation>
        <location evidence="1">Membrane</location>
        <topology evidence="1">Multi-pass membrane protein</topology>
    </subcellularLocation>
</comment>
<evidence type="ECO:0000256" key="4">
    <source>
        <dbReference type="ARBA" id="ARBA00023136"/>
    </source>
</evidence>
<sequence>MSDIVETRPALRRTLSVWQAVGLSVALMAPSMAANINPQQTAAAAGRAVPLAFLLSAAGVLLVAYGFVRLCRHYHHAGSVYAFVGATLGPRAGVVSGIGLLGTYTFYAVVTSSAAGTLGTAFLTQVGIWPNPPWWGPFVLTAVALVGSWLLAVAPARRGTSTLLAVEGATIALILLVTAVILVRLIAGNAPGGAHFTMSVFTYTPDIGLSGVFLGAVFGFLSFAGFEAAATLGEETRDPRRNIPRAILGTALFGGAFFVIVTAVEMMAFGSDAQAFHDSPSLLGDLGTTFVGSWVGDVISLGAAISAFGCCLACVVGGSRLLFALGRDAFDGRGIGRTSAKGTPVLAVTVVALAAALIIVICAVFFGATAADTFAWSGSIGTLILLVIYLLTTLGAILLLFVRRRAHAPWWHLVFPIGALALLGYTVYVNVIPYPTEGPARWFPITAGAVLVFAVVLVLAAPGFARRVGERLSLVDSSAGTGASPSTGISNDG</sequence>
<feature type="transmembrane region" description="Helical" evidence="5">
    <location>
        <begin position="443"/>
        <end position="465"/>
    </location>
</feature>
<feature type="transmembrane region" description="Helical" evidence="5">
    <location>
        <begin position="413"/>
        <end position="431"/>
    </location>
</feature>
<feature type="transmembrane region" description="Helical" evidence="5">
    <location>
        <begin position="106"/>
        <end position="128"/>
    </location>
</feature>
<dbReference type="Pfam" id="PF00324">
    <property type="entry name" value="AA_permease"/>
    <property type="match status" value="1"/>
</dbReference>
<feature type="transmembrane region" description="Helical" evidence="5">
    <location>
        <begin position="207"/>
        <end position="226"/>
    </location>
</feature>
<feature type="transmembrane region" description="Helical" evidence="5">
    <location>
        <begin position="298"/>
        <end position="323"/>
    </location>
</feature>
<dbReference type="Proteomes" id="UP001330812">
    <property type="component" value="Chromosome"/>
</dbReference>
<evidence type="ECO:0000256" key="1">
    <source>
        <dbReference type="ARBA" id="ARBA00004141"/>
    </source>
</evidence>
<evidence type="ECO:0000256" key="3">
    <source>
        <dbReference type="ARBA" id="ARBA00022989"/>
    </source>
</evidence>
<dbReference type="PANTHER" id="PTHR42770">
    <property type="entry name" value="AMINO ACID TRANSPORTER-RELATED"/>
    <property type="match status" value="1"/>
</dbReference>
<feature type="transmembrane region" description="Helical" evidence="5">
    <location>
        <begin position="374"/>
        <end position="401"/>
    </location>
</feature>
<keyword evidence="2 5" id="KW-0812">Transmembrane</keyword>
<dbReference type="RefSeq" id="WP_326569602.1">
    <property type="nucleotide sequence ID" value="NZ_CP142149.1"/>
</dbReference>
<feature type="transmembrane region" description="Helical" evidence="5">
    <location>
        <begin position="134"/>
        <end position="152"/>
    </location>
</feature>
<evidence type="ECO:0000256" key="2">
    <source>
        <dbReference type="ARBA" id="ARBA00022692"/>
    </source>
</evidence>
<feature type="transmembrane region" description="Helical" evidence="5">
    <location>
        <begin position="80"/>
        <end position="101"/>
    </location>
</feature>
<feature type="transmembrane region" description="Helical" evidence="5">
    <location>
        <begin position="344"/>
        <end position="368"/>
    </location>
</feature>
<dbReference type="InterPro" id="IPR004841">
    <property type="entry name" value="AA-permease/SLC12A_dom"/>
</dbReference>
<organism evidence="7 8">
    <name type="scientific">Amycolatopsis rhabdoformis</name>
    <dbReference type="NCBI Taxonomy" id="1448059"/>
    <lineage>
        <taxon>Bacteria</taxon>
        <taxon>Bacillati</taxon>
        <taxon>Actinomycetota</taxon>
        <taxon>Actinomycetes</taxon>
        <taxon>Pseudonocardiales</taxon>
        <taxon>Pseudonocardiaceae</taxon>
        <taxon>Amycolatopsis</taxon>
    </lineage>
</organism>
<protein>
    <submittedName>
        <fullName evidence="7">APC family permease</fullName>
    </submittedName>
</protein>
<gene>
    <name evidence="7" type="ORF">VSH64_00670</name>
</gene>
<proteinExistence type="predicted"/>
<name>A0ABZ1I8A7_9PSEU</name>
<dbReference type="PIRSF" id="PIRSF006060">
    <property type="entry name" value="AA_transporter"/>
    <property type="match status" value="1"/>
</dbReference>
<dbReference type="Gene3D" id="1.20.1740.10">
    <property type="entry name" value="Amino acid/polyamine transporter I"/>
    <property type="match status" value="1"/>
</dbReference>
<reference evidence="7 8" key="1">
    <citation type="journal article" date="2015" name="Int. J. Syst. Evol. Microbiol.">
        <title>Amycolatopsis rhabdoformis sp. nov., an actinomycete isolated from a tropical forest soil.</title>
        <authorList>
            <person name="Souza W.R."/>
            <person name="Silva R.E."/>
            <person name="Goodfellow M."/>
            <person name="Busarakam K."/>
            <person name="Figueiro F.S."/>
            <person name="Ferreira D."/>
            <person name="Rodrigues-Filho E."/>
            <person name="Moraes L.A.B."/>
            <person name="Zucchi T.D."/>
        </authorList>
    </citation>
    <scope>NUCLEOTIDE SEQUENCE [LARGE SCALE GENOMIC DNA]</scope>
    <source>
        <strain evidence="7 8">NCIMB 14900</strain>
    </source>
</reference>